<dbReference type="EMBL" id="FOJI01000006">
    <property type="protein sequence ID" value="SEW18628.1"/>
    <property type="molecule type" value="Genomic_DNA"/>
</dbReference>
<organism evidence="2 3">
    <name type="scientific">[Clostridium] fimetarium</name>
    <dbReference type="NCBI Taxonomy" id="99656"/>
    <lineage>
        <taxon>Bacteria</taxon>
        <taxon>Bacillati</taxon>
        <taxon>Bacillota</taxon>
        <taxon>Clostridia</taxon>
        <taxon>Lachnospirales</taxon>
        <taxon>Lachnospiraceae</taxon>
    </lineage>
</organism>
<dbReference type="CDD" id="cd07344">
    <property type="entry name" value="M48_yhfN_like"/>
    <property type="match status" value="1"/>
</dbReference>
<dbReference type="InterPro" id="IPR053136">
    <property type="entry name" value="UTP_pyrophosphatase-like"/>
</dbReference>
<dbReference type="AlphaFoldDB" id="A0A1I0PWV8"/>
<gene>
    <name evidence="2" type="ORF">SAMN05421659_10660</name>
</gene>
<evidence type="ECO:0000313" key="2">
    <source>
        <dbReference type="EMBL" id="SEW18628.1"/>
    </source>
</evidence>
<name>A0A1I0PWV8_9FIRM</name>
<evidence type="ECO:0000259" key="1">
    <source>
        <dbReference type="Pfam" id="PF01863"/>
    </source>
</evidence>
<reference evidence="2 3" key="1">
    <citation type="submission" date="2016-10" db="EMBL/GenBank/DDBJ databases">
        <authorList>
            <person name="de Groot N.N."/>
        </authorList>
    </citation>
    <scope>NUCLEOTIDE SEQUENCE [LARGE SCALE GENOMIC DNA]</scope>
    <source>
        <strain evidence="2 3">DSM 9179</strain>
    </source>
</reference>
<sequence>MFAFQYNTSKIEYNLIKSKRKTISISVDSKGNVLVKAPLRLSDEKVLELIKNKSSWIEEKLLLVQDTIGQQQERQYKNGETFYYLGNEYVLKIIEDTVKKRLSVNIYDDKLVVTIPTSKADFIHEGIGNETIIKLAIIKWYKQMAKVKILERVNSYENLFAKKRGPVIVKEQKKRWGSCSQDGTLRFNWRIIMAPEYIIDYIVVHELCHLKYMNHAREFWNLVESILPDYKIRKEWLKKNGIMLEL</sequence>
<evidence type="ECO:0000313" key="3">
    <source>
        <dbReference type="Proteomes" id="UP000199701"/>
    </source>
</evidence>
<accession>A0A1I0PWV8</accession>
<dbReference type="PANTHER" id="PTHR30399:SF1">
    <property type="entry name" value="UTP PYROPHOSPHATASE"/>
    <property type="match status" value="1"/>
</dbReference>
<dbReference type="InterPro" id="IPR002725">
    <property type="entry name" value="YgjP-like_metallopeptidase"/>
</dbReference>
<dbReference type="Pfam" id="PF01863">
    <property type="entry name" value="YgjP-like"/>
    <property type="match status" value="1"/>
</dbReference>
<protein>
    <recommendedName>
        <fullName evidence="1">YgjP-like metallopeptidase domain-containing protein</fullName>
    </recommendedName>
</protein>
<dbReference type="Gene3D" id="3.30.2010.10">
    <property type="entry name" value="Metalloproteases ('zincins'), catalytic domain"/>
    <property type="match status" value="1"/>
</dbReference>
<dbReference type="STRING" id="99656.SAMN05421659_10660"/>
<keyword evidence="3" id="KW-1185">Reference proteome</keyword>
<proteinExistence type="predicted"/>
<feature type="domain" description="YgjP-like metallopeptidase" evidence="1">
    <location>
        <begin position="21"/>
        <end position="240"/>
    </location>
</feature>
<dbReference type="PANTHER" id="PTHR30399">
    <property type="entry name" value="UNCHARACTERIZED PROTEIN YGJP"/>
    <property type="match status" value="1"/>
</dbReference>
<dbReference type="RefSeq" id="WP_170841360.1">
    <property type="nucleotide sequence ID" value="NZ_FOJI01000006.1"/>
</dbReference>
<dbReference type="Proteomes" id="UP000199701">
    <property type="component" value="Unassembled WGS sequence"/>
</dbReference>